<dbReference type="Proteomes" id="UP000733611">
    <property type="component" value="Unassembled WGS sequence"/>
</dbReference>
<gene>
    <name evidence="1" type="ORF">H9847_00425</name>
</gene>
<evidence type="ECO:0000313" key="2">
    <source>
        <dbReference type="Proteomes" id="UP000733611"/>
    </source>
</evidence>
<protein>
    <submittedName>
        <fullName evidence="1">Uncharacterized protein</fullName>
    </submittedName>
</protein>
<accession>A0A948TDY5</accession>
<sequence length="139" mass="15171">MSSAVVQQVNPWAEANAKVDSSTQNQLNNIFSSDKKVSFSQSLESILTRSDIITEGDGLNVSRAAPTTVTGTSVTFEELINSENEQIREFAVLDQQPLSPDWDVLKTLTPVIPNNFKAIHGLSDGIMLSQRFANAIYAV</sequence>
<dbReference type="AlphaFoldDB" id="A0A948TDY5"/>
<evidence type="ECO:0000313" key="1">
    <source>
        <dbReference type="EMBL" id="MBU3843330.1"/>
    </source>
</evidence>
<name>A0A948TDY5_9GAMM</name>
<organism evidence="1 2">
    <name type="scientific">Candidatus Anaerobiospirillum pullicola</name>
    <dbReference type="NCBI Taxonomy" id="2838451"/>
    <lineage>
        <taxon>Bacteria</taxon>
        <taxon>Pseudomonadati</taxon>
        <taxon>Pseudomonadota</taxon>
        <taxon>Gammaproteobacteria</taxon>
        <taxon>Aeromonadales</taxon>
        <taxon>Succinivibrionaceae</taxon>
        <taxon>Anaerobiospirillum</taxon>
    </lineage>
</organism>
<reference evidence="1" key="1">
    <citation type="journal article" date="2021" name="PeerJ">
        <title>Extensive microbial diversity within the chicken gut microbiome revealed by metagenomics and culture.</title>
        <authorList>
            <person name="Gilroy R."/>
            <person name="Ravi A."/>
            <person name="Getino M."/>
            <person name="Pursley I."/>
            <person name="Horton D.L."/>
            <person name="Alikhan N.F."/>
            <person name="Baker D."/>
            <person name="Gharbi K."/>
            <person name="Hall N."/>
            <person name="Watson M."/>
            <person name="Adriaenssens E.M."/>
            <person name="Foster-Nyarko E."/>
            <person name="Jarju S."/>
            <person name="Secka A."/>
            <person name="Antonio M."/>
            <person name="Oren A."/>
            <person name="Chaudhuri R.R."/>
            <person name="La Ragione R."/>
            <person name="Hildebrand F."/>
            <person name="Pallen M.J."/>
        </authorList>
    </citation>
    <scope>NUCLEOTIDE SEQUENCE</scope>
    <source>
        <strain evidence="1">378</strain>
    </source>
</reference>
<dbReference type="EMBL" id="JAHLFE010000011">
    <property type="protein sequence ID" value="MBU3843330.1"/>
    <property type="molecule type" value="Genomic_DNA"/>
</dbReference>
<comment type="caution">
    <text evidence="1">The sequence shown here is derived from an EMBL/GenBank/DDBJ whole genome shotgun (WGS) entry which is preliminary data.</text>
</comment>
<proteinExistence type="predicted"/>
<reference evidence="1" key="2">
    <citation type="submission" date="2021-04" db="EMBL/GenBank/DDBJ databases">
        <authorList>
            <person name="Gilroy R."/>
        </authorList>
    </citation>
    <scope>NUCLEOTIDE SEQUENCE</scope>
    <source>
        <strain evidence="1">378</strain>
    </source>
</reference>